<keyword evidence="1" id="KW-0812">Transmembrane</keyword>
<keyword evidence="3" id="KW-1185">Reference proteome</keyword>
<gene>
    <name evidence="2" type="ORF">BDW47DRAFT_114064</name>
</gene>
<dbReference type="AlphaFoldDB" id="A0A2I2EYD0"/>
<evidence type="ECO:0000256" key="1">
    <source>
        <dbReference type="SAM" id="Phobius"/>
    </source>
</evidence>
<evidence type="ECO:0000313" key="3">
    <source>
        <dbReference type="Proteomes" id="UP000234585"/>
    </source>
</evidence>
<dbReference type="EMBL" id="KZ559210">
    <property type="protein sequence ID" value="PLB33396.1"/>
    <property type="molecule type" value="Genomic_DNA"/>
</dbReference>
<dbReference type="Proteomes" id="UP000234585">
    <property type="component" value="Unassembled WGS sequence"/>
</dbReference>
<organism evidence="2 3">
    <name type="scientific">Aspergillus candidus</name>
    <dbReference type="NCBI Taxonomy" id="41067"/>
    <lineage>
        <taxon>Eukaryota</taxon>
        <taxon>Fungi</taxon>
        <taxon>Dikarya</taxon>
        <taxon>Ascomycota</taxon>
        <taxon>Pezizomycotina</taxon>
        <taxon>Eurotiomycetes</taxon>
        <taxon>Eurotiomycetidae</taxon>
        <taxon>Eurotiales</taxon>
        <taxon>Aspergillaceae</taxon>
        <taxon>Aspergillus</taxon>
        <taxon>Aspergillus subgen. Circumdati</taxon>
    </lineage>
</organism>
<proteinExistence type="predicted"/>
<dbReference type="RefSeq" id="XP_024667408.1">
    <property type="nucleotide sequence ID" value="XM_024814569.1"/>
</dbReference>
<dbReference type="GeneID" id="36521729"/>
<sequence length="62" mass="7120">MADQVRRDDERISITGECGVVLARKVIECLLFLFIFFTLSYYLNMFCLILSGRFLCSHHASG</sequence>
<name>A0A2I2EYD0_ASPCN</name>
<reference evidence="2 3" key="1">
    <citation type="submission" date="2017-12" db="EMBL/GenBank/DDBJ databases">
        <authorList>
            <consortium name="DOE Joint Genome Institute"/>
            <person name="Haridas S."/>
            <person name="Kjaerbolling I."/>
            <person name="Vesth T.C."/>
            <person name="Frisvad J.C."/>
            <person name="Nybo J.L."/>
            <person name="Theobald S."/>
            <person name="Kuo A."/>
            <person name="Bowyer P."/>
            <person name="Matsuda Y."/>
            <person name="Mondo S."/>
            <person name="Lyhne E.K."/>
            <person name="Kogle M.E."/>
            <person name="Clum A."/>
            <person name="Lipzen A."/>
            <person name="Salamov A."/>
            <person name="Ngan C.Y."/>
            <person name="Daum C."/>
            <person name="Chiniquy J."/>
            <person name="Barry K."/>
            <person name="LaButti K."/>
            <person name="Simmons B.A."/>
            <person name="Magnuson J.K."/>
            <person name="Mortensen U.H."/>
            <person name="Larsen T.O."/>
            <person name="Grigoriev I.V."/>
            <person name="Baker S.E."/>
            <person name="Andersen M.R."/>
            <person name="Nordberg H.P."/>
            <person name="Cantor M.N."/>
            <person name="Hua S.X."/>
        </authorList>
    </citation>
    <scope>NUCLEOTIDE SEQUENCE [LARGE SCALE GENOMIC DNA]</scope>
    <source>
        <strain evidence="2 3">CBS 102.13</strain>
    </source>
</reference>
<protein>
    <submittedName>
        <fullName evidence="2">Uncharacterized protein</fullName>
    </submittedName>
</protein>
<feature type="transmembrane region" description="Helical" evidence="1">
    <location>
        <begin position="30"/>
        <end position="56"/>
    </location>
</feature>
<keyword evidence="1" id="KW-0472">Membrane</keyword>
<evidence type="ECO:0000313" key="2">
    <source>
        <dbReference type="EMBL" id="PLB33396.1"/>
    </source>
</evidence>
<accession>A0A2I2EYD0</accession>
<keyword evidence="1" id="KW-1133">Transmembrane helix</keyword>